<sequence>MQFPLFIELRRSRRLDTLLIIFHWAAAFSVCFALWPRNGLLYRFACLAILCLVALSAWRSLHRHLPERLRLTADGSLFLYFPGSDGGMRRAQILPDGVASPYWVVLYVRLENEAREYHLTLLPDQMPAEQFRQLIVCLRWLIKTDPAPPLLKQ</sequence>
<name>A0ABV4UEP0_9RHOO</name>
<dbReference type="Pfam" id="PF07254">
    <property type="entry name" value="Cpta_toxin"/>
    <property type="match status" value="1"/>
</dbReference>
<comment type="caution">
    <text evidence="2">The sequence shown here is derived from an EMBL/GenBank/DDBJ whole genome shotgun (WGS) entry which is preliminary data.</text>
</comment>
<keyword evidence="3" id="KW-1185">Reference proteome</keyword>
<evidence type="ECO:0000313" key="2">
    <source>
        <dbReference type="EMBL" id="MFA9950111.1"/>
    </source>
</evidence>
<dbReference type="Proteomes" id="UP001574673">
    <property type="component" value="Unassembled WGS sequence"/>
</dbReference>
<dbReference type="EMBL" id="JBEUWX010000002">
    <property type="protein sequence ID" value="MFA9950111.1"/>
    <property type="molecule type" value="Genomic_DNA"/>
</dbReference>
<gene>
    <name evidence="2" type="ORF">ABCS64_07240</name>
</gene>
<organism evidence="2 3">
    <name type="scientific">Dentiradicibacter hellwigii</name>
    <dbReference type="NCBI Taxonomy" id="3149053"/>
    <lineage>
        <taxon>Bacteria</taxon>
        <taxon>Pseudomonadati</taxon>
        <taxon>Pseudomonadota</taxon>
        <taxon>Betaproteobacteria</taxon>
        <taxon>Rhodocyclales</taxon>
        <taxon>Rhodocyclaceae</taxon>
        <taxon>Dentiradicibacter</taxon>
    </lineage>
</organism>
<feature type="transmembrane region" description="Helical" evidence="1">
    <location>
        <begin position="41"/>
        <end position="61"/>
    </location>
</feature>
<dbReference type="RefSeq" id="WP_418891190.1">
    <property type="nucleotide sequence ID" value="NZ_JBEUWX010000002.1"/>
</dbReference>
<reference evidence="3" key="1">
    <citation type="submission" date="2024-06" db="EMBL/GenBank/DDBJ databases">
        <title>Radixoralia hellwigii gen. nov., sp nov., isolated from a root canal in the human oral cavity.</title>
        <authorList>
            <person name="Bartsch S."/>
            <person name="Wittmer A."/>
            <person name="Schulz A.-K."/>
            <person name="Neumann-Schaal M."/>
            <person name="Wolf J."/>
            <person name="Gronow S."/>
            <person name="Tennert C."/>
            <person name="Haecker G."/>
            <person name="Cieplik F."/>
            <person name="Al-Ahmad A."/>
        </authorList>
    </citation>
    <scope>NUCLEOTIDE SEQUENCE [LARGE SCALE GENOMIC DNA]</scope>
    <source>
        <strain evidence="3">Wk13</strain>
    </source>
</reference>
<dbReference type="InterPro" id="IPR009883">
    <property type="entry name" value="YgfX"/>
</dbReference>
<keyword evidence="1" id="KW-0472">Membrane</keyword>
<accession>A0ABV4UEP0</accession>
<keyword evidence="1" id="KW-0812">Transmembrane</keyword>
<proteinExistence type="predicted"/>
<evidence type="ECO:0000313" key="3">
    <source>
        <dbReference type="Proteomes" id="UP001574673"/>
    </source>
</evidence>
<feature type="transmembrane region" description="Helical" evidence="1">
    <location>
        <begin position="15"/>
        <end position="35"/>
    </location>
</feature>
<protein>
    <submittedName>
        <fullName evidence="2">Protein YgfX</fullName>
    </submittedName>
</protein>
<evidence type="ECO:0000256" key="1">
    <source>
        <dbReference type="SAM" id="Phobius"/>
    </source>
</evidence>
<keyword evidence="1" id="KW-1133">Transmembrane helix</keyword>